<evidence type="ECO:0000256" key="1">
    <source>
        <dbReference type="ARBA" id="ARBA00004651"/>
    </source>
</evidence>
<dbReference type="AlphaFoldDB" id="A0A0L8ANV8"/>
<dbReference type="InterPro" id="IPR032689">
    <property type="entry name" value="TraG-D_C"/>
</dbReference>
<dbReference type="PATRIC" id="fig|1566026.4.peg.2561"/>
<dbReference type="SUPFAM" id="SSF52540">
    <property type="entry name" value="P-loop containing nucleoside triphosphate hydrolases"/>
    <property type="match status" value="1"/>
</dbReference>
<reference evidence="8" key="1">
    <citation type="submission" date="2014-11" db="EMBL/GenBank/DDBJ databases">
        <title>Genome sequencing of Roseivirga sp. D-25.</title>
        <authorList>
            <person name="Selvaratnam C."/>
            <person name="Thevarajoo S."/>
            <person name="Goh K.M."/>
            <person name="Eee R."/>
            <person name="Chan K.-G."/>
            <person name="Chong C.S."/>
        </authorList>
    </citation>
    <scope>NUCLEOTIDE SEQUENCE [LARGE SCALE GENOMIC DNA]</scope>
    <source>
        <strain evidence="8">D-25</strain>
    </source>
</reference>
<organism evidence="7 8">
    <name type="scientific">Roseivirga seohaensis subsp. aquiponti</name>
    <dbReference type="NCBI Taxonomy" id="1566026"/>
    <lineage>
        <taxon>Bacteria</taxon>
        <taxon>Pseudomonadati</taxon>
        <taxon>Bacteroidota</taxon>
        <taxon>Cytophagia</taxon>
        <taxon>Cytophagales</taxon>
        <taxon>Roseivirgaceae</taxon>
        <taxon>Roseivirga</taxon>
    </lineage>
</organism>
<dbReference type="PANTHER" id="PTHR37937:SF1">
    <property type="entry name" value="CONJUGATIVE TRANSFER: DNA TRANSPORT"/>
    <property type="match status" value="1"/>
</dbReference>
<feature type="domain" description="TraD/TraG TraM recognition site" evidence="6">
    <location>
        <begin position="352"/>
        <end position="456"/>
    </location>
</feature>
<dbReference type="RefSeq" id="WP_053222381.1">
    <property type="nucleotide sequence ID" value="NZ_JSVA01000004.1"/>
</dbReference>
<accession>A0A0L8ANV8</accession>
<name>A0A0L8ANV8_9BACT</name>
<evidence type="ECO:0000256" key="3">
    <source>
        <dbReference type="ARBA" id="ARBA00022692"/>
    </source>
</evidence>
<dbReference type="InterPro" id="IPR051539">
    <property type="entry name" value="T4SS-coupling_protein"/>
</dbReference>
<evidence type="ECO:0000313" key="8">
    <source>
        <dbReference type="Proteomes" id="UP000036908"/>
    </source>
</evidence>
<evidence type="ECO:0000313" key="7">
    <source>
        <dbReference type="EMBL" id="KOF04143.1"/>
    </source>
</evidence>
<comment type="subcellular location">
    <subcellularLocation>
        <location evidence="1">Cell membrane</location>
        <topology evidence="1">Multi-pass membrane protein</topology>
    </subcellularLocation>
</comment>
<gene>
    <name evidence="7" type="ORF">OB69_03960</name>
</gene>
<dbReference type="InterPro" id="IPR027417">
    <property type="entry name" value="P-loop_NTPase"/>
</dbReference>
<evidence type="ECO:0000256" key="4">
    <source>
        <dbReference type="ARBA" id="ARBA00022989"/>
    </source>
</evidence>
<sequence length="508" mass="57879">MGLFGRNKEHPNLEKILDQELYRVPTTDTSISWADCLEGTLITGATGSGKTSAIGKYIGQAMLKKGFGMVIFCAKKEERERWDAYIEDCGRTEDKILFNKSSGFKFNFLKYELERAGDGSGDVLNALNILMNLNEQSRIYQSGNSGNKDERFWDESLRRLISRTIALLRLADEEVSIYNMRKIVVNCFRDEDAKRYFNLTKLAFSNEQIDKRVKDQAFQDLTEWKASSYFVEVIDMIISGPYYGSEETDIILDYWLKEFANISEKTTSIIIESFMGCVEAFIGNGILKEQFSQGLNKELAPESIIKGKKILIVDFPVKEFGLSAIYAATIYKTAFQNACERRNLTAEVDPKPIGLFIDEYQSFCNPVSDSLFQATARSSWVACVYITQNINNLFFVMGDSQPQARAYSLLGNLNLKYFANNADITTNEWASNLVGKHWIDVYSSSYGKDDDLTKSKSMQFHYKVTPDHFTTLKTGRKENNNKVQALVFKPGKLWDDKDSNFAIVEFKQ</sequence>
<comment type="caution">
    <text evidence="7">The sequence shown here is derived from an EMBL/GenBank/DDBJ whole genome shotgun (WGS) entry which is preliminary data.</text>
</comment>
<keyword evidence="2" id="KW-1003">Cell membrane</keyword>
<evidence type="ECO:0000256" key="5">
    <source>
        <dbReference type="ARBA" id="ARBA00023136"/>
    </source>
</evidence>
<dbReference type="EMBL" id="JSVA01000004">
    <property type="protein sequence ID" value="KOF04143.1"/>
    <property type="molecule type" value="Genomic_DNA"/>
</dbReference>
<evidence type="ECO:0000256" key="2">
    <source>
        <dbReference type="ARBA" id="ARBA00022475"/>
    </source>
</evidence>
<keyword evidence="5" id="KW-0472">Membrane</keyword>
<dbReference type="GO" id="GO:0005886">
    <property type="term" value="C:plasma membrane"/>
    <property type="evidence" value="ECO:0007669"/>
    <property type="project" value="UniProtKB-SubCell"/>
</dbReference>
<dbReference type="PANTHER" id="PTHR37937">
    <property type="entry name" value="CONJUGATIVE TRANSFER: DNA TRANSPORT"/>
    <property type="match status" value="1"/>
</dbReference>
<protein>
    <recommendedName>
        <fullName evidence="6">TraD/TraG TraM recognition site domain-containing protein</fullName>
    </recommendedName>
</protein>
<proteinExistence type="predicted"/>
<dbReference type="Pfam" id="PF12696">
    <property type="entry name" value="TraG-D_C"/>
    <property type="match status" value="1"/>
</dbReference>
<keyword evidence="4" id="KW-1133">Transmembrane helix</keyword>
<dbReference type="OrthoDB" id="179860at2"/>
<dbReference type="Gene3D" id="3.40.50.300">
    <property type="entry name" value="P-loop containing nucleotide triphosphate hydrolases"/>
    <property type="match status" value="2"/>
</dbReference>
<evidence type="ECO:0000259" key="6">
    <source>
        <dbReference type="Pfam" id="PF12696"/>
    </source>
</evidence>
<keyword evidence="3" id="KW-0812">Transmembrane</keyword>
<keyword evidence="8" id="KW-1185">Reference proteome</keyword>
<dbReference type="Proteomes" id="UP000036908">
    <property type="component" value="Unassembled WGS sequence"/>
</dbReference>